<dbReference type="PANTHER" id="PTHR19855">
    <property type="entry name" value="WD40 REPEAT PROTEIN 12, 37"/>
    <property type="match status" value="1"/>
</dbReference>
<keyword evidence="1 3" id="KW-0853">WD repeat</keyword>
<keyword evidence="5" id="KW-1185">Reference proteome</keyword>
<dbReference type="InterPro" id="IPR036322">
    <property type="entry name" value="WD40_repeat_dom_sf"/>
</dbReference>
<evidence type="ECO:0000256" key="2">
    <source>
        <dbReference type="ARBA" id="ARBA00022737"/>
    </source>
</evidence>
<dbReference type="InterPro" id="IPR001680">
    <property type="entry name" value="WD40_rpt"/>
</dbReference>
<dbReference type="InterPro" id="IPR015943">
    <property type="entry name" value="WD40/YVTN_repeat-like_dom_sf"/>
</dbReference>
<name>A0A397ING9_9GLOM</name>
<dbReference type="PANTHER" id="PTHR19855:SF11">
    <property type="entry name" value="RIBOSOME BIOGENESIS PROTEIN WDR12"/>
    <property type="match status" value="1"/>
</dbReference>
<organism evidence="4 5">
    <name type="scientific">Diversispora epigaea</name>
    <dbReference type="NCBI Taxonomy" id="1348612"/>
    <lineage>
        <taxon>Eukaryota</taxon>
        <taxon>Fungi</taxon>
        <taxon>Fungi incertae sedis</taxon>
        <taxon>Mucoromycota</taxon>
        <taxon>Glomeromycotina</taxon>
        <taxon>Glomeromycetes</taxon>
        <taxon>Diversisporales</taxon>
        <taxon>Diversisporaceae</taxon>
        <taxon>Diversispora</taxon>
    </lineage>
</organism>
<dbReference type="SMART" id="SM00320">
    <property type="entry name" value="WD40"/>
    <property type="match status" value="2"/>
</dbReference>
<accession>A0A397ING9</accession>
<evidence type="ECO:0000313" key="5">
    <source>
        <dbReference type="Proteomes" id="UP000266861"/>
    </source>
</evidence>
<evidence type="ECO:0000256" key="1">
    <source>
        <dbReference type="ARBA" id="ARBA00022574"/>
    </source>
</evidence>
<dbReference type="PROSITE" id="PS00678">
    <property type="entry name" value="WD_REPEATS_1"/>
    <property type="match status" value="1"/>
</dbReference>
<dbReference type="OrthoDB" id="10251381at2759"/>
<comment type="caution">
    <text evidence="4">The sequence shown here is derived from an EMBL/GenBank/DDBJ whole genome shotgun (WGS) entry which is preliminary data.</text>
</comment>
<gene>
    <name evidence="4" type="ORF">Glove_216g76</name>
</gene>
<keyword evidence="2" id="KW-0677">Repeat</keyword>
<sequence>MLSILEATVVNLTLASHRNWVSSVSWSTQSPNILVSGSYDASLKIWDIRSKTPLYTLQIPSNEENKISDKKILCVDWDFDVILSGGEDEKLHVYSAKNLS</sequence>
<dbReference type="SUPFAM" id="SSF50978">
    <property type="entry name" value="WD40 repeat-like"/>
    <property type="match status" value="1"/>
</dbReference>
<evidence type="ECO:0000313" key="4">
    <source>
        <dbReference type="EMBL" id="RHZ75296.1"/>
    </source>
</evidence>
<dbReference type="Pfam" id="PF00400">
    <property type="entry name" value="WD40"/>
    <property type="match status" value="1"/>
</dbReference>
<dbReference type="EMBL" id="PQFF01000201">
    <property type="protein sequence ID" value="RHZ75296.1"/>
    <property type="molecule type" value="Genomic_DNA"/>
</dbReference>
<proteinExistence type="predicted"/>
<dbReference type="Proteomes" id="UP000266861">
    <property type="component" value="Unassembled WGS sequence"/>
</dbReference>
<dbReference type="PROSITE" id="PS50082">
    <property type="entry name" value="WD_REPEATS_2"/>
    <property type="match status" value="1"/>
</dbReference>
<dbReference type="PROSITE" id="PS50294">
    <property type="entry name" value="WD_REPEATS_REGION"/>
    <property type="match status" value="1"/>
</dbReference>
<protein>
    <submittedName>
        <fullName evidence="4">Uncharacterized protein</fullName>
    </submittedName>
</protein>
<feature type="repeat" description="WD" evidence="3">
    <location>
        <begin position="14"/>
        <end position="56"/>
    </location>
</feature>
<evidence type="ECO:0000256" key="3">
    <source>
        <dbReference type="PROSITE-ProRule" id="PRU00221"/>
    </source>
</evidence>
<dbReference type="Gene3D" id="2.130.10.10">
    <property type="entry name" value="YVTN repeat-like/Quinoprotein amine dehydrogenase"/>
    <property type="match status" value="1"/>
</dbReference>
<dbReference type="InterPro" id="IPR019775">
    <property type="entry name" value="WD40_repeat_CS"/>
</dbReference>
<dbReference type="AlphaFoldDB" id="A0A397ING9"/>
<dbReference type="STRING" id="1348612.A0A397ING9"/>
<reference evidence="4 5" key="1">
    <citation type="submission" date="2018-08" db="EMBL/GenBank/DDBJ databases">
        <title>Genome and evolution of the arbuscular mycorrhizal fungus Diversispora epigaea (formerly Glomus versiforme) and its bacterial endosymbionts.</title>
        <authorList>
            <person name="Sun X."/>
            <person name="Fei Z."/>
            <person name="Harrison M."/>
        </authorList>
    </citation>
    <scope>NUCLEOTIDE SEQUENCE [LARGE SCALE GENOMIC DNA]</scope>
    <source>
        <strain evidence="4 5">IT104</strain>
    </source>
</reference>